<gene>
    <name evidence="2 3" type="primary">mca</name>
    <name evidence="3" type="ORF">EZJ44_00715</name>
</gene>
<dbReference type="GO" id="GO:0016811">
    <property type="term" value="F:hydrolase activity, acting on carbon-nitrogen (but not peptide) bonds, in linear amides"/>
    <property type="evidence" value="ECO:0007669"/>
    <property type="project" value="TreeGrafter"/>
</dbReference>
<dbReference type="EC" id="3.5.1.115" evidence="2"/>
<comment type="cofactor">
    <cofactor evidence="2">
        <name>Zn(2+)</name>
        <dbReference type="ChEBI" id="CHEBI:29105"/>
    </cofactor>
    <text evidence="2">Binds 1 zinc ion per subunit.</text>
</comment>
<comment type="similarity">
    <text evidence="2">Belongs to the MshB deacetylase family. Mca subfamily.</text>
</comment>
<organism evidence="3 4">
    <name type="scientific">Arcanobacterium bovis</name>
    <dbReference type="NCBI Taxonomy" id="2529275"/>
    <lineage>
        <taxon>Bacteria</taxon>
        <taxon>Bacillati</taxon>
        <taxon>Actinomycetota</taxon>
        <taxon>Actinomycetes</taxon>
        <taxon>Actinomycetales</taxon>
        <taxon>Actinomycetaceae</taxon>
        <taxon>Arcanobacterium</taxon>
    </lineage>
</organism>
<dbReference type="PANTHER" id="PTHR12993:SF11">
    <property type="entry name" value="N-ACETYLGLUCOSAMINYL-PHOSPHATIDYLINOSITOL DE-N-ACETYLASE"/>
    <property type="match status" value="1"/>
</dbReference>
<name>A0A4V2KRC8_9ACTO</name>
<reference evidence="3 4" key="1">
    <citation type="submission" date="2019-02" db="EMBL/GenBank/DDBJ databases">
        <title>Arcanobacterium bovis sp. nov., isolated from the milk of a cow with mastitis.</title>
        <authorList>
            <person name="Sammra O."/>
            <person name="Foster G."/>
            <person name="Hassan A."/>
            <person name="Alssahen M."/>
            <person name="Laemmler C."/>
            <person name="Borowiak M."/>
            <person name="Malorny B."/>
            <person name="Abdulmawjood A."/>
        </authorList>
    </citation>
    <scope>NUCLEOTIDE SEQUENCE [LARGE SCALE GENOMIC DNA]</scope>
    <source>
        <strain evidence="3 4">C605018/01/1</strain>
    </source>
</reference>
<dbReference type="GO" id="GO:0010127">
    <property type="term" value="P:mycothiol-dependent detoxification"/>
    <property type="evidence" value="ECO:0007669"/>
    <property type="project" value="UniProtKB-UniRule"/>
</dbReference>
<dbReference type="GO" id="GO:0010126">
    <property type="term" value="P:mycothiol metabolic process"/>
    <property type="evidence" value="ECO:0007669"/>
    <property type="project" value="UniProtKB-UniRule"/>
</dbReference>
<feature type="binding site" evidence="2">
    <location>
        <position position="9"/>
    </location>
    <ligand>
        <name>Zn(2+)</name>
        <dbReference type="ChEBI" id="CHEBI:29105"/>
    </ligand>
</feature>
<feature type="binding site" evidence="2">
    <location>
        <position position="6"/>
    </location>
    <ligand>
        <name>Zn(2+)</name>
        <dbReference type="ChEBI" id="CHEBI:29105"/>
    </ligand>
</feature>
<keyword evidence="2" id="KW-0378">Hydrolase</keyword>
<dbReference type="InterPro" id="IPR017811">
    <property type="entry name" value="Mca"/>
</dbReference>
<dbReference type="PANTHER" id="PTHR12993">
    <property type="entry name" value="N-ACETYLGLUCOSAMINYL-PHOSPHATIDYLINOSITOL DE-N-ACETYLASE-RELATED"/>
    <property type="match status" value="1"/>
</dbReference>
<evidence type="ECO:0000313" key="3">
    <source>
        <dbReference type="EMBL" id="TBW23914.1"/>
    </source>
</evidence>
<comment type="subunit">
    <text evidence="2">Monomer.</text>
</comment>
<dbReference type="InterPro" id="IPR024078">
    <property type="entry name" value="LmbE-like_dom_sf"/>
</dbReference>
<feature type="binding site" evidence="2">
    <location>
        <position position="136"/>
    </location>
    <ligand>
        <name>Zn(2+)</name>
        <dbReference type="ChEBI" id="CHEBI:29105"/>
    </ligand>
</feature>
<keyword evidence="1 2" id="KW-0862">Zinc</keyword>
<comment type="function">
    <text evidence="2">A mycothiol (MSH, N-acetylcysteinyl-glucosaminyl-inositol) S-conjugate amidase, it recycles conjugated MSH to the N-acetyl cysteine conjugate (AcCys S-conjugate, a mercapturic acid) and the MSH precursor. Involved in MSH-dependent detoxification of a number of alkylating agents and antibiotics.</text>
</comment>
<comment type="catalytic activity">
    <reaction evidence="2">
        <text>mycothiol S-conjugate + H2O = an N-acetyl-L-cysteine-S-conjugate + 1D-myo-inositol 2-amino-2-deoxy-alpha-D-glucopyranoside</text>
        <dbReference type="Rhea" id="RHEA:36543"/>
        <dbReference type="ChEBI" id="CHEBI:15377"/>
        <dbReference type="ChEBI" id="CHEBI:58718"/>
        <dbReference type="ChEBI" id="CHEBI:58886"/>
        <dbReference type="ChEBI" id="CHEBI:59633"/>
        <dbReference type="EC" id="3.5.1.115"/>
    </reaction>
</comment>
<dbReference type="HAMAP" id="MF_01482">
    <property type="entry name" value="Mca"/>
    <property type="match status" value="1"/>
</dbReference>
<sequence length="285" mass="31870">MAVHAHPDDESSKGAGMMAKYATAGRVRVVTLTGGERGDILNPQLLGREDIEANIGDVRRSEMRAAAQALGVEHVWLGFIDSGLPEGDPLPPLPEGSFAAIDIDEPVRRLAEQIRSFRPQVVTTYDETGGYPHPDHIRAHEVTMEAVKAAADPNFHPELGQSWQVAKVYYDVTFTLQRLTRFHEAMLENGIESPFAAWIERRSQQPEKRIDARIRVDEFFPQRDAALLAHATQIDPQGFFFAMPRDLEAQVWPWEEFALGFSMVGESDDIEADLFARVPDVEPLV</sequence>
<dbReference type="EMBL" id="SJDT01000001">
    <property type="protein sequence ID" value="TBW23914.1"/>
    <property type="molecule type" value="Genomic_DNA"/>
</dbReference>
<dbReference type="Proteomes" id="UP000293036">
    <property type="component" value="Unassembled WGS sequence"/>
</dbReference>
<evidence type="ECO:0000313" key="4">
    <source>
        <dbReference type="Proteomes" id="UP000293036"/>
    </source>
</evidence>
<dbReference type="Pfam" id="PF02585">
    <property type="entry name" value="PIG-L"/>
    <property type="match status" value="1"/>
</dbReference>
<dbReference type="Gene3D" id="3.40.50.10320">
    <property type="entry name" value="LmbE-like"/>
    <property type="match status" value="1"/>
</dbReference>
<accession>A0A4V2KRC8</accession>
<evidence type="ECO:0000256" key="1">
    <source>
        <dbReference type="ARBA" id="ARBA00022833"/>
    </source>
</evidence>
<evidence type="ECO:0000256" key="2">
    <source>
        <dbReference type="HAMAP-Rule" id="MF_01482"/>
    </source>
</evidence>
<proteinExistence type="inferred from homology"/>
<dbReference type="NCBIfam" id="TIGR03446">
    <property type="entry name" value="mycothiol_Mca"/>
    <property type="match status" value="1"/>
</dbReference>
<protein>
    <recommendedName>
        <fullName evidence="2">Mycothiol S-conjugate amidase</fullName>
        <ecNumber evidence="2">3.5.1.115</ecNumber>
    </recommendedName>
</protein>
<dbReference type="AlphaFoldDB" id="A0A4V2KRC8"/>
<dbReference type="GO" id="GO:0008270">
    <property type="term" value="F:zinc ion binding"/>
    <property type="evidence" value="ECO:0007669"/>
    <property type="project" value="UniProtKB-UniRule"/>
</dbReference>
<dbReference type="SUPFAM" id="SSF102588">
    <property type="entry name" value="LmbE-like"/>
    <property type="match status" value="1"/>
</dbReference>
<keyword evidence="4" id="KW-1185">Reference proteome</keyword>
<comment type="caution">
    <text evidence="3">The sequence shown here is derived from an EMBL/GenBank/DDBJ whole genome shotgun (WGS) entry which is preliminary data.</text>
</comment>
<dbReference type="OrthoDB" id="158614at2"/>
<keyword evidence="2" id="KW-0479">Metal-binding</keyword>
<dbReference type="InterPro" id="IPR003737">
    <property type="entry name" value="GlcNAc_PI_deacetylase-related"/>
</dbReference>